<keyword evidence="3" id="KW-1185">Reference proteome</keyword>
<gene>
    <name evidence="2" type="ORF">NDU88_003010</name>
</gene>
<accession>A0AAV7UX99</accession>
<comment type="caution">
    <text evidence="2">The sequence shown here is derived from an EMBL/GenBank/DDBJ whole genome shotgun (WGS) entry which is preliminary data.</text>
</comment>
<sequence>MHARAPWSLYDARQPPCALCSPLQLACMSSLELLVRLVQALPPLGQARCSVVAAGAGKSQLLQTEPAPSCLLPPHSGAGRRPNRAAEETAAAERERGERSKRQTQSSDPPLSPRLSRDTSTSAAAAGEAQEIIN</sequence>
<name>A0AAV7UX99_PLEWA</name>
<feature type="compositionally biased region" description="Basic and acidic residues" evidence="1">
    <location>
        <begin position="84"/>
        <end position="101"/>
    </location>
</feature>
<dbReference type="AlphaFoldDB" id="A0AAV7UX99"/>
<dbReference type="Proteomes" id="UP001066276">
    <property type="component" value="Chromosome 2_2"/>
</dbReference>
<proteinExistence type="predicted"/>
<evidence type="ECO:0000313" key="2">
    <source>
        <dbReference type="EMBL" id="KAJ1193714.1"/>
    </source>
</evidence>
<protein>
    <submittedName>
        <fullName evidence="2">Uncharacterized protein</fullName>
    </submittedName>
</protein>
<feature type="region of interest" description="Disordered" evidence="1">
    <location>
        <begin position="65"/>
        <end position="134"/>
    </location>
</feature>
<dbReference type="EMBL" id="JANPWB010000004">
    <property type="protein sequence ID" value="KAJ1193714.1"/>
    <property type="molecule type" value="Genomic_DNA"/>
</dbReference>
<evidence type="ECO:0000256" key="1">
    <source>
        <dbReference type="SAM" id="MobiDB-lite"/>
    </source>
</evidence>
<reference evidence="2" key="1">
    <citation type="journal article" date="2022" name="bioRxiv">
        <title>Sequencing and chromosome-scale assembly of the giantPleurodeles waltlgenome.</title>
        <authorList>
            <person name="Brown T."/>
            <person name="Elewa A."/>
            <person name="Iarovenko S."/>
            <person name="Subramanian E."/>
            <person name="Araus A.J."/>
            <person name="Petzold A."/>
            <person name="Susuki M."/>
            <person name="Suzuki K.-i.T."/>
            <person name="Hayashi T."/>
            <person name="Toyoda A."/>
            <person name="Oliveira C."/>
            <person name="Osipova E."/>
            <person name="Leigh N.D."/>
            <person name="Simon A."/>
            <person name="Yun M.H."/>
        </authorList>
    </citation>
    <scope>NUCLEOTIDE SEQUENCE</scope>
    <source>
        <strain evidence="2">20211129_DDA</strain>
        <tissue evidence="2">Liver</tissue>
    </source>
</reference>
<organism evidence="2 3">
    <name type="scientific">Pleurodeles waltl</name>
    <name type="common">Iberian ribbed newt</name>
    <dbReference type="NCBI Taxonomy" id="8319"/>
    <lineage>
        <taxon>Eukaryota</taxon>
        <taxon>Metazoa</taxon>
        <taxon>Chordata</taxon>
        <taxon>Craniata</taxon>
        <taxon>Vertebrata</taxon>
        <taxon>Euteleostomi</taxon>
        <taxon>Amphibia</taxon>
        <taxon>Batrachia</taxon>
        <taxon>Caudata</taxon>
        <taxon>Salamandroidea</taxon>
        <taxon>Salamandridae</taxon>
        <taxon>Pleurodelinae</taxon>
        <taxon>Pleurodeles</taxon>
    </lineage>
</organism>
<evidence type="ECO:0000313" key="3">
    <source>
        <dbReference type="Proteomes" id="UP001066276"/>
    </source>
</evidence>